<dbReference type="EMBL" id="KN838657">
    <property type="protein sequence ID" value="KIJ98979.1"/>
    <property type="molecule type" value="Genomic_DNA"/>
</dbReference>
<name>A0A0C9WND0_9AGAR</name>
<evidence type="ECO:0000313" key="1">
    <source>
        <dbReference type="EMBL" id="KIJ98979.1"/>
    </source>
</evidence>
<reference evidence="1 2" key="1">
    <citation type="submission" date="2014-04" db="EMBL/GenBank/DDBJ databases">
        <authorList>
            <consortium name="DOE Joint Genome Institute"/>
            <person name="Kuo A."/>
            <person name="Kohler A."/>
            <person name="Nagy L.G."/>
            <person name="Floudas D."/>
            <person name="Copeland A."/>
            <person name="Barry K.W."/>
            <person name="Cichocki N."/>
            <person name="Veneault-Fourrey C."/>
            <person name="LaButti K."/>
            <person name="Lindquist E.A."/>
            <person name="Lipzen A."/>
            <person name="Lundell T."/>
            <person name="Morin E."/>
            <person name="Murat C."/>
            <person name="Sun H."/>
            <person name="Tunlid A."/>
            <person name="Henrissat B."/>
            <person name="Grigoriev I.V."/>
            <person name="Hibbett D.S."/>
            <person name="Martin F."/>
            <person name="Nordberg H.P."/>
            <person name="Cantor M.N."/>
            <person name="Hua S.X."/>
        </authorList>
    </citation>
    <scope>NUCLEOTIDE SEQUENCE [LARGE SCALE GENOMIC DNA]</scope>
    <source>
        <strain evidence="1 2">LaAM-08-1</strain>
    </source>
</reference>
<sequence length="85" mass="10197">VHVFHFKSKHRVTDEFCQKYCNPAKWPDLEDKEVDSDRIENARQIFSASATEQVNIWLSGYITIVHDMLAHCFDFFFDEMIKRRN</sequence>
<feature type="non-terminal residue" evidence="1">
    <location>
        <position position="85"/>
    </location>
</feature>
<accession>A0A0C9WND0</accession>
<gene>
    <name evidence="1" type="ORF">K443DRAFT_48748</name>
</gene>
<evidence type="ECO:0000313" key="2">
    <source>
        <dbReference type="Proteomes" id="UP000054477"/>
    </source>
</evidence>
<dbReference type="HOGENOM" id="CLU_190350_0_0_1"/>
<dbReference type="Proteomes" id="UP000054477">
    <property type="component" value="Unassembled WGS sequence"/>
</dbReference>
<protein>
    <submittedName>
        <fullName evidence="1">Uncharacterized protein</fullName>
    </submittedName>
</protein>
<dbReference type="OrthoDB" id="2501483at2759"/>
<dbReference type="AlphaFoldDB" id="A0A0C9WND0"/>
<organism evidence="1 2">
    <name type="scientific">Laccaria amethystina LaAM-08-1</name>
    <dbReference type="NCBI Taxonomy" id="1095629"/>
    <lineage>
        <taxon>Eukaryota</taxon>
        <taxon>Fungi</taxon>
        <taxon>Dikarya</taxon>
        <taxon>Basidiomycota</taxon>
        <taxon>Agaricomycotina</taxon>
        <taxon>Agaricomycetes</taxon>
        <taxon>Agaricomycetidae</taxon>
        <taxon>Agaricales</taxon>
        <taxon>Agaricineae</taxon>
        <taxon>Hydnangiaceae</taxon>
        <taxon>Laccaria</taxon>
    </lineage>
</organism>
<keyword evidence="2" id="KW-1185">Reference proteome</keyword>
<feature type="non-terminal residue" evidence="1">
    <location>
        <position position="1"/>
    </location>
</feature>
<reference evidence="2" key="2">
    <citation type="submission" date="2015-01" db="EMBL/GenBank/DDBJ databases">
        <title>Evolutionary Origins and Diversification of the Mycorrhizal Mutualists.</title>
        <authorList>
            <consortium name="DOE Joint Genome Institute"/>
            <consortium name="Mycorrhizal Genomics Consortium"/>
            <person name="Kohler A."/>
            <person name="Kuo A."/>
            <person name="Nagy L.G."/>
            <person name="Floudas D."/>
            <person name="Copeland A."/>
            <person name="Barry K.W."/>
            <person name="Cichocki N."/>
            <person name="Veneault-Fourrey C."/>
            <person name="LaButti K."/>
            <person name="Lindquist E.A."/>
            <person name="Lipzen A."/>
            <person name="Lundell T."/>
            <person name="Morin E."/>
            <person name="Murat C."/>
            <person name="Riley R."/>
            <person name="Ohm R."/>
            <person name="Sun H."/>
            <person name="Tunlid A."/>
            <person name="Henrissat B."/>
            <person name="Grigoriev I.V."/>
            <person name="Hibbett D.S."/>
            <person name="Martin F."/>
        </authorList>
    </citation>
    <scope>NUCLEOTIDE SEQUENCE [LARGE SCALE GENOMIC DNA]</scope>
    <source>
        <strain evidence="2">LaAM-08-1</strain>
    </source>
</reference>
<proteinExistence type="predicted"/>
<dbReference type="STRING" id="1095629.A0A0C9WND0"/>